<evidence type="ECO:0000259" key="2">
    <source>
        <dbReference type="PROSITE" id="PS50119"/>
    </source>
</evidence>
<dbReference type="InterPro" id="IPR011044">
    <property type="entry name" value="Quino_amine_DH_bsu"/>
</dbReference>
<keyword evidence="1" id="KW-0863">Zinc-finger</keyword>
<gene>
    <name evidence="3" type="ORF">MGAL_10B034256</name>
</gene>
<dbReference type="PANTHER" id="PTHR25462:SF296">
    <property type="entry name" value="MEIOTIC P26, ISOFORM F"/>
    <property type="match status" value="1"/>
</dbReference>
<reference evidence="3" key="1">
    <citation type="submission" date="2018-11" db="EMBL/GenBank/DDBJ databases">
        <authorList>
            <person name="Alioto T."/>
            <person name="Alioto T."/>
        </authorList>
    </citation>
    <scope>NUCLEOTIDE SEQUENCE</scope>
</reference>
<keyword evidence="1" id="KW-0479">Metal-binding</keyword>
<dbReference type="AlphaFoldDB" id="A0A8B6CHN8"/>
<sequence length="560" mass="64418">MKSKIKNTKKYASDLQAFLCMREIQSKTTNYEKHLQSSIDNNNHNKINIESAIKTKIQDILMVDKFCYIEVKKSQSTDINLNRRKERQAQMMIPKEVVLINNVKLVFKRKVNQTCMYPTGCCVTKVASSMATFTSVCAVCDHRHQASTPTHWCIECEEQLCLDCKNHHNALKVTRNHKTIPISDYKLLPSVVTDIKQHCVYHNEIYQLYCNKHESPICNKCVKDHGKCGEILSLDEIVKDIKTSESFVDLEHTLDELYTNINIILKDRESNMESIADQKKKISAEVCHIKNKIIQQVNKLEEEFIKELDQLEFDCSVTILSIVSTLQDKAKEINQIKSEIQSTKKYASDLQTFLRMKDIQSKITEFEKDLQSHIQNEHREKITIESETESKIYDFLHIERLGFIKVKSIPSTKSDLIRRKDRQAQIMVPKVMKSINDVKLELIHKFNTTLSHYSGCCVTKQGKFLFSNYESNNAKVIAVNADGEVVYTFPLKELYSAFDVVSLNVSTIAVSTGYSDKKPGVSIVDMVKRKIIKFIDLPSSPYGITYDGCDIKNEIENYIS</sequence>
<dbReference type="Proteomes" id="UP000596742">
    <property type="component" value="Unassembled WGS sequence"/>
</dbReference>
<organism evidence="3 4">
    <name type="scientific">Mytilus galloprovincialis</name>
    <name type="common">Mediterranean mussel</name>
    <dbReference type="NCBI Taxonomy" id="29158"/>
    <lineage>
        <taxon>Eukaryota</taxon>
        <taxon>Metazoa</taxon>
        <taxon>Spiralia</taxon>
        <taxon>Lophotrochozoa</taxon>
        <taxon>Mollusca</taxon>
        <taxon>Bivalvia</taxon>
        <taxon>Autobranchia</taxon>
        <taxon>Pteriomorphia</taxon>
        <taxon>Mytilida</taxon>
        <taxon>Mytiloidea</taxon>
        <taxon>Mytilidae</taxon>
        <taxon>Mytilinae</taxon>
        <taxon>Mytilus</taxon>
    </lineage>
</organism>
<dbReference type="OrthoDB" id="6129830at2759"/>
<keyword evidence="1" id="KW-0862">Zinc</keyword>
<dbReference type="EMBL" id="UYJE01001819">
    <property type="protein sequence ID" value="VDI05488.1"/>
    <property type="molecule type" value="Genomic_DNA"/>
</dbReference>
<evidence type="ECO:0000313" key="4">
    <source>
        <dbReference type="Proteomes" id="UP000596742"/>
    </source>
</evidence>
<dbReference type="PANTHER" id="PTHR25462">
    <property type="entry name" value="BONUS, ISOFORM C-RELATED"/>
    <property type="match status" value="1"/>
</dbReference>
<dbReference type="InterPro" id="IPR047153">
    <property type="entry name" value="TRIM45/56/19-like"/>
</dbReference>
<dbReference type="SUPFAM" id="SSF50969">
    <property type="entry name" value="YVTN repeat-like/Quinoprotein amine dehydrogenase"/>
    <property type="match status" value="1"/>
</dbReference>
<feature type="domain" description="B box-type" evidence="2">
    <location>
        <begin position="139"/>
        <end position="182"/>
    </location>
</feature>
<dbReference type="CDD" id="cd19757">
    <property type="entry name" value="Bbox1"/>
    <property type="match status" value="1"/>
</dbReference>
<protein>
    <recommendedName>
        <fullName evidence="2">B box-type domain-containing protein</fullName>
    </recommendedName>
</protein>
<name>A0A8B6CHN8_MYTGA</name>
<proteinExistence type="predicted"/>
<evidence type="ECO:0000256" key="1">
    <source>
        <dbReference type="PROSITE-ProRule" id="PRU00024"/>
    </source>
</evidence>
<dbReference type="PROSITE" id="PS50119">
    <property type="entry name" value="ZF_BBOX"/>
    <property type="match status" value="1"/>
</dbReference>
<dbReference type="GO" id="GO:0008270">
    <property type="term" value="F:zinc ion binding"/>
    <property type="evidence" value="ECO:0007669"/>
    <property type="project" value="UniProtKB-KW"/>
</dbReference>
<comment type="caution">
    <text evidence="3">The sequence shown here is derived from an EMBL/GenBank/DDBJ whole genome shotgun (WGS) entry which is preliminary data.</text>
</comment>
<dbReference type="InterPro" id="IPR000315">
    <property type="entry name" value="Znf_B-box"/>
</dbReference>
<keyword evidence="4" id="KW-1185">Reference proteome</keyword>
<evidence type="ECO:0000313" key="3">
    <source>
        <dbReference type="EMBL" id="VDI05488.1"/>
    </source>
</evidence>
<dbReference type="Gene3D" id="3.30.160.60">
    <property type="entry name" value="Classic Zinc Finger"/>
    <property type="match status" value="1"/>
</dbReference>
<accession>A0A8B6CHN8</accession>
<dbReference type="SUPFAM" id="SSF57845">
    <property type="entry name" value="B-box zinc-binding domain"/>
    <property type="match status" value="1"/>
</dbReference>